<evidence type="ECO:0000259" key="3">
    <source>
        <dbReference type="Pfam" id="PF05368"/>
    </source>
</evidence>
<dbReference type="InterPro" id="IPR008030">
    <property type="entry name" value="NmrA-like"/>
</dbReference>
<keyword evidence="2" id="KW-0560">Oxidoreductase</keyword>
<evidence type="ECO:0000313" key="5">
    <source>
        <dbReference type="Proteomes" id="UP000243081"/>
    </source>
</evidence>
<dbReference type="OrthoDB" id="9974981at2759"/>
<dbReference type="SUPFAM" id="SSF51735">
    <property type="entry name" value="NAD(P)-binding Rossmann-fold domains"/>
    <property type="match status" value="1"/>
</dbReference>
<dbReference type="Proteomes" id="UP000243081">
    <property type="component" value="Unassembled WGS sequence"/>
</dbReference>
<feature type="domain" description="NmrA-like" evidence="3">
    <location>
        <begin position="4"/>
        <end position="102"/>
    </location>
</feature>
<dbReference type="Gene3D" id="3.40.50.720">
    <property type="entry name" value="NAD(P)-binding Rossmann-like Domain"/>
    <property type="match status" value="1"/>
</dbReference>
<comment type="caution">
    <text evidence="4">The sequence shown here is derived from an EMBL/GenBank/DDBJ whole genome shotgun (WGS) entry which is preliminary data.</text>
</comment>
<reference evidence="4 5" key="1">
    <citation type="submission" date="2016-03" db="EMBL/GenBank/DDBJ databases">
        <title>Fine-scale spatial genetic structure of a fungal parasite of coffee scale insects.</title>
        <authorList>
            <person name="Jackson D."/>
            <person name="Zemenick K.A."/>
            <person name="Malloure B."/>
            <person name="Quandt C.A."/>
            <person name="James T.Y."/>
        </authorList>
    </citation>
    <scope>NUCLEOTIDE SEQUENCE [LARGE SCALE GENOMIC DNA]</scope>
    <source>
        <strain evidence="4 5">UM487</strain>
    </source>
</reference>
<sequence length="252" mass="27626">MRIVDVDFASVPDLTSALRGQDVVVSTLPAEVASLQVPIIDAAVAAGVPRFLPTEYGSNISNPLSRQIPVFAEKVKIEEYLEAKAAAGQIAYTFVYTGAFLEWGIRHHFVLDVAEYKPTLLDEGRAVFSTTNVETLGRALVAIVEHLDETKNRAVFLEDLKISQARLLELARTAAPEKPWQGSYAKTDDLVEKAGEGLAKGIFTFDNIAPFLYRSIVSPGYGGSFEKSDNELLGLGQSSEEFVLEQYKKLLQ</sequence>
<dbReference type="PANTHER" id="PTHR47706">
    <property type="entry name" value="NMRA-LIKE FAMILY PROTEIN"/>
    <property type="match status" value="1"/>
</dbReference>
<evidence type="ECO:0000256" key="2">
    <source>
        <dbReference type="ARBA" id="ARBA00023002"/>
    </source>
</evidence>
<accession>A0A179I9P8</accession>
<dbReference type="OMA" id="DWGLNHG"/>
<keyword evidence="1" id="KW-0521">NADP</keyword>
<dbReference type="Pfam" id="PF05368">
    <property type="entry name" value="NmrA"/>
    <property type="match status" value="1"/>
</dbReference>
<dbReference type="EMBL" id="LUKN01002841">
    <property type="protein sequence ID" value="OAQ98489.1"/>
    <property type="molecule type" value="Genomic_DNA"/>
</dbReference>
<evidence type="ECO:0000256" key="1">
    <source>
        <dbReference type="ARBA" id="ARBA00022857"/>
    </source>
</evidence>
<dbReference type="InterPro" id="IPR036291">
    <property type="entry name" value="NAD(P)-bd_dom_sf"/>
</dbReference>
<protein>
    <recommendedName>
        <fullName evidence="3">NmrA-like domain-containing protein</fullName>
    </recommendedName>
</protein>
<dbReference type="AlphaFoldDB" id="A0A179I9P8"/>
<dbReference type="InterPro" id="IPR051609">
    <property type="entry name" value="NmrA/Isoflavone_reductase-like"/>
</dbReference>
<name>A0A179I9P8_CORDF</name>
<dbReference type="GO" id="GO:0016491">
    <property type="term" value="F:oxidoreductase activity"/>
    <property type="evidence" value="ECO:0007669"/>
    <property type="project" value="UniProtKB-KW"/>
</dbReference>
<gene>
    <name evidence="4" type="ORF">LLEC1_04182</name>
</gene>
<proteinExistence type="predicted"/>
<dbReference type="PANTHER" id="PTHR47706:SF1">
    <property type="entry name" value="CIPA-LIKE, PUTATIVE (AFU_ORTHOLOGUE AFUA_1G12460)-RELATED"/>
    <property type="match status" value="1"/>
</dbReference>
<keyword evidence="5" id="KW-1185">Reference proteome</keyword>
<evidence type="ECO:0000313" key="4">
    <source>
        <dbReference type="EMBL" id="OAQ98489.1"/>
    </source>
</evidence>
<organism evidence="4 5">
    <name type="scientific">Cordyceps confragosa</name>
    <name type="common">Lecanicillium lecanii</name>
    <dbReference type="NCBI Taxonomy" id="2714763"/>
    <lineage>
        <taxon>Eukaryota</taxon>
        <taxon>Fungi</taxon>
        <taxon>Dikarya</taxon>
        <taxon>Ascomycota</taxon>
        <taxon>Pezizomycotina</taxon>
        <taxon>Sordariomycetes</taxon>
        <taxon>Hypocreomycetidae</taxon>
        <taxon>Hypocreales</taxon>
        <taxon>Cordycipitaceae</taxon>
        <taxon>Akanthomyces</taxon>
    </lineage>
</organism>